<evidence type="ECO:0000313" key="8">
    <source>
        <dbReference type="Proteomes" id="UP000070427"/>
    </source>
</evidence>
<organism evidence="7 8">
    <name type="scientific">Fervidicola ferrireducens</name>
    <dbReference type="NCBI Taxonomy" id="520764"/>
    <lineage>
        <taxon>Bacteria</taxon>
        <taxon>Bacillati</taxon>
        <taxon>Bacillota</taxon>
        <taxon>Clostridia</taxon>
        <taxon>Thermosediminibacterales</taxon>
        <taxon>Thermosediminibacteraceae</taxon>
        <taxon>Fervidicola</taxon>
    </lineage>
</organism>
<dbReference type="GO" id="GO:0042026">
    <property type="term" value="P:protein refolding"/>
    <property type="evidence" value="ECO:0007669"/>
    <property type="project" value="TreeGrafter"/>
</dbReference>
<dbReference type="InterPro" id="IPR016154">
    <property type="entry name" value="Heat_shock_Hsp33_C"/>
</dbReference>
<evidence type="ECO:0000256" key="6">
    <source>
        <dbReference type="HAMAP-Rule" id="MF_00117"/>
    </source>
</evidence>
<keyword evidence="2 6" id="KW-0862">Zinc</keyword>
<comment type="subcellular location">
    <subcellularLocation>
        <location evidence="6">Cytoplasm</location>
    </subcellularLocation>
</comment>
<dbReference type="SUPFAM" id="SSF118352">
    <property type="entry name" value="HSP33 redox switch-like"/>
    <property type="match status" value="1"/>
</dbReference>
<accession>A0A140L0E5</accession>
<comment type="caution">
    <text evidence="7">The sequence shown here is derived from an EMBL/GenBank/DDBJ whole genome shotgun (WGS) entry which is preliminary data.</text>
</comment>
<dbReference type="Gene3D" id="3.55.30.10">
    <property type="entry name" value="Hsp33 domain"/>
    <property type="match status" value="1"/>
</dbReference>
<dbReference type="PIRSF" id="PIRSF005261">
    <property type="entry name" value="Heat_shock_Hsp33"/>
    <property type="match status" value="1"/>
</dbReference>
<dbReference type="AlphaFoldDB" id="A0A140L0E5"/>
<reference evidence="7 8" key="1">
    <citation type="submission" date="2015-12" db="EMBL/GenBank/DDBJ databases">
        <title>Draft genome sequnece of Fervidicola ferrireducens strain Y170.</title>
        <authorList>
            <person name="Patel B.K."/>
        </authorList>
    </citation>
    <scope>NUCLEOTIDE SEQUENCE [LARGE SCALE GENOMIC DNA]</scope>
    <source>
        <strain evidence="7 8">Y170</strain>
    </source>
</reference>
<protein>
    <recommendedName>
        <fullName evidence="6">33 kDa chaperonin</fullName>
    </recommendedName>
    <alternativeName>
        <fullName evidence="6">Heat shock protein 33 homolog</fullName>
        <shortName evidence="6">HSP33</shortName>
    </alternativeName>
</protein>
<dbReference type="RefSeq" id="WP_066355533.1">
    <property type="nucleotide sequence ID" value="NZ_LOED01000061.1"/>
</dbReference>
<dbReference type="HAMAP" id="MF_00117">
    <property type="entry name" value="HslO"/>
    <property type="match status" value="1"/>
</dbReference>
<dbReference type="SUPFAM" id="SSF64397">
    <property type="entry name" value="Hsp33 domain"/>
    <property type="match status" value="1"/>
</dbReference>
<dbReference type="FunCoup" id="A0A140L0E5">
    <property type="interactions" value="108"/>
</dbReference>
<evidence type="ECO:0000256" key="2">
    <source>
        <dbReference type="ARBA" id="ARBA00022833"/>
    </source>
</evidence>
<proteinExistence type="inferred from homology"/>
<gene>
    <name evidence="6 7" type="primary">hslO</name>
    <name evidence="7" type="ORF">AN618_24250</name>
</gene>
<dbReference type="InterPro" id="IPR000397">
    <property type="entry name" value="Heat_shock_Hsp33"/>
</dbReference>
<evidence type="ECO:0000256" key="3">
    <source>
        <dbReference type="ARBA" id="ARBA00023157"/>
    </source>
</evidence>
<comment type="PTM">
    <text evidence="6">Under oxidizing conditions two disulfide bonds are formed involving the reactive cysteines. Under reducing conditions zinc is bound to the reactive cysteines and the protein is inactive.</text>
</comment>
<keyword evidence="4 6" id="KW-0143">Chaperone</keyword>
<keyword evidence="3 6" id="KW-1015">Disulfide bond</keyword>
<dbReference type="NCBIfam" id="NF001033">
    <property type="entry name" value="PRK00114.1"/>
    <property type="match status" value="1"/>
</dbReference>
<sequence>MVELKDYVIRAIDEEAGVLAFAARTTELVERARKIHGCSSTATAALGRLLTAAAMMGLMLKSEKDNVTLRVDGGGPAGVLFAFSDSKGNVKGYIANPLVDLPLNEKGKLDVGGIVGRQGTLTVIKDLGLKEPYVGQVPLVSGEIAEDLTYYFAKSEQIPSAVSLGVLVDKEEKVRAAGGFIVQLLPNADESTAISIEENIKVMKPVTELIDEKNSPEELLNLLLPGFKLKFLAKNEVSYRCSCSRERLEAAIVNLGKEEAEDILKEKGKIELVCQYCRERYEFTEQEVKRIFENA</sequence>
<dbReference type="InParanoid" id="A0A140L0E5"/>
<dbReference type="PANTHER" id="PTHR30111:SF1">
    <property type="entry name" value="33 KDA CHAPERONIN"/>
    <property type="match status" value="1"/>
</dbReference>
<dbReference type="PANTHER" id="PTHR30111">
    <property type="entry name" value="33 KDA CHAPERONIN"/>
    <property type="match status" value="1"/>
</dbReference>
<dbReference type="PATRIC" id="fig|520764.3.peg.2616"/>
<dbReference type="GO" id="GO:0044183">
    <property type="term" value="F:protein folding chaperone"/>
    <property type="evidence" value="ECO:0007669"/>
    <property type="project" value="TreeGrafter"/>
</dbReference>
<dbReference type="Proteomes" id="UP000070427">
    <property type="component" value="Unassembled WGS sequence"/>
</dbReference>
<keyword evidence="5 6" id="KW-0676">Redox-active center</keyword>
<dbReference type="EMBL" id="LOED01000061">
    <property type="protein sequence ID" value="KXG74020.1"/>
    <property type="molecule type" value="Genomic_DNA"/>
</dbReference>
<dbReference type="GO" id="GO:0005737">
    <property type="term" value="C:cytoplasm"/>
    <property type="evidence" value="ECO:0007669"/>
    <property type="project" value="UniProtKB-SubCell"/>
</dbReference>
<dbReference type="GO" id="GO:0051082">
    <property type="term" value="F:unfolded protein binding"/>
    <property type="evidence" value="ECO:0007669"/>
    <property type="project" value="UniProtKB-UniRule"/>
</dbReference>
<dbReference type="Pfam" id="PF01430">
    <property type="entry name" value="HSP33"/>
    <property type="match status" value="1"/>
</dbReference>
<dbReference type="STRING" id="520764.AN618_24250"/>
<comment type="similarity">
    <text evidence="6">Belongs to the HSP33 family.</text>
</comment>
<evidence type="ECO:0000256" key="4">
    <source>
        <dbReference type="ARBA" id="ARBA00023186"/>
    </source>
</evidence>
<evidence type="ECO:0000256" key="1">
    <source>
        <dbReference type="ARBA" id="ARBA00022490"/>
    </source>
</evidence>
<evidence type="ECO:0000256" key="5">
    <source>
        <dbReference type="ARBA" id="ARBA00023284"/>
    </source>
</evidence>
<dbReference type="OrthoDB" id="9776534at2"/>
<dbReference type="Gene3D" id="3.90.1280.10">
    <property type="entry name" value="HSP33 redox switch-like"/>
    <property type="match status" value="1"/>
</dbReference>
<dbReference type="CDD" id="cd00498">
    <property type="entry name" value="Hsp33"/>
    <property type="match status" value="1"/>
</dbReference>
<name>A0A140L0E5_9FIRM</name>
<comment type="function">
    <text evidence="6">Redox regulated molecular chaperone. Protects both thermally unfolding and oxidatively damaged proteins from irreversible aggregation. Plays an important role in the bacterial defense system toward oxidative stress.</text>
</comment>
<feature type="disulfide bond" description="Redox-active" evidence="6">
    <location>
        <begin position="241"/>
        <end position="243"/>
    </location>
</feature>
<dbReference type="InterPro" id="IPR016153">
    <property type="entry name" value="Heat_shock_Hsp33_N"/>
</dbReference>
<keyword evidence="8" id="KW-1185">Reference proteome</keyword>
<keyword evidence="1 6" id="KW-0963">Cytoplasm</keyword>
<feature type="disulfide bond" description="Redox-active" evidence="6">
    <location>
        <begin position="274"/>
        <end position="277"/>
    </location>
</feature>
<evidence type="ECO:0000313" key="7">
    <source>
        <dbReference type="EMBL" id="KXG74020.1"/>
    </source>
</evidence>